<dbReference type="SUPFAM" id="SSF50370">
    <property type="entry name" value="Ricin B-like lectins"/>
    <property type="match status" value="1"/>
</dbReference>
<protein>
    <recommendedName>
        <fullName evidence="4">Ricin-type beta-trefoil lectin protein</fullName>
    </recommendedName>
</protein>
<keyword evidence="3" id="KW-1185">Reference proteome</keyword>
<evidence type="ECO:0000256" key="1">
    <source>
        <dbReference type="SAM" id="SignalP"/>
    </source>
</evidence>
<comment type="caution">
    <text evidence="2">The sequence shown here is derived from an EMBL/GenBank/DDBJ whole genome shotgun (WGS) entry which is preliminary data.</text>
</comment>
<dbReference type="RefSeq" id="WP_161716993.1">
    <property type="nucleotide sequence ID" value="NZ_JAAAPO010000001.1"/>
</dbReference>
<organism evidence="2 3">
    <name type="scientific">Novosphingobium ovatum</name>
    <dbReference type="NCBI Taxonomy" id="1908523"/>
    <lineage>
        <taxon>Bacteria</taxon>
        <taxon>Pseudomonadati</taxon>
        <taxon>Pseudomonadota</taxon>
        <taxon>Alphaproteobacteria</taxon>
        <taxon>Sphingomonadales</taxon>
        <taxon>Sphingomonadaceae</taxon>
        <taxon>Novosphingobium</taxon>
    </lineage>
</organism>
<feature type="signal peptide" evidence="1">
    <location>
        <begin position="1"/>
        <end position="22"/>
    </location>
</feature>
<dbReference type="Gene3D" id="2.80.10.50">
    <property type="match status" value="1"/>
</dbReference>
<evidence type="ECO:0008006" key="4">
    <source>
        <dbReference type="Google" id="ProtNLM"/>
    </source>
</evidence>
<name>A0ABW9XB64_9SPHN</name>
<dbReference type="Proteomes" id="UP000753724">
    <property type="component" value="Unassembled WGS sequence"/>
</dbReference>
<dbReference type="EMBL" id="JAAAPO010000001">
    <property type="protein sequence ID" value="NBC35754.1"/>
    <property type="molecule type" value="Genomic_DNA"/>
</dbReference>
<dbReference type="InterPro" id="IPR035992">
    <property type="entry name" value="Ricin_B-like_lectins"/>
</dbReference>
<evidence type="ECO:0000313" key="2">
    <source>
        <dbReference type="EMBL" id="NBC35754.1"/>
    </source>
</evidence>
<feature type="chain" id="PRO_5045460420" description="Ricin-type beta-trefoil lectin protein" evidence="1">
    <location>
        <begin position="23"/>
        <end position="177"/>
    </location>
</feature>
<accession>A0ABW9XB64</accession>
<evidence type="ECO:0000313" key="3">
    <source>
        <dbReference type="Proteomes" id="UP000753724"/>
    </source>
</evidence>
<proteinExistence type="predicted"/>
<sequence length="177" mass="20020">MRSVIGALGAVLALAMVGPVVAMPRDHLPEDDVFYRFATAFQGERMHLDIINGGPDNNRAVLARAGNYSGQMWVVHPAEDGRGYRLTTQFRGGTMCLTAMPRDGRAMLMRCGPMPGQVWDLRQDRQRPQYLRLMNRDMGRGMCLDVEPRQLFTVVRPCAQYSGQLWISMRTDTPVRY</sequence>
<gene>
    <name evidence="2" type="ORF">GTZ99_04190</name>
</gene>
<dbReference type="PROSITE" id="PS50231">
    <property type="entry name" value="RICIN_B_LECTIN"/>
    <property type="match status" value="1"/>
</dbReference>
<keyword evidence="1" id="KW-0732">Signal</keyword>
<reference evidence="3" key="1">
    <citation type="submission" date="2020-01" db="EMBL/GenBank/DDBJ databases">
        <title>Sphingomonas sp. strain CSW-10.</title>
        <authorList>
            <person name="Chen W.-M."/>
        </authorList>
    </citation>
    <scope>NUCLEOTIDE SEQUENCE [LARGE SCALE GENOMIC DNA]</scope>
    <source>
        <strain evidence="3">FSY-8</strain>
    </source>
</reference>